<organism evidence="1 2">
    <name type="scientific">Plakobranchus ocellatus</name>
    <dbReference type="NCBI Taxonomy" id="259542"/>
    <lineage>
        <taxon>Eukaryota</taxon>
        <taxon>Metazoa</taxon>
        <taxon>Spiralia</taxon>
        <taxon>Lophotrochozoa</taxon>
        <taxon>Mollusca</taxon>
        <taxon>Gastropoda</taxon>
        <taxon>Heterobranchia</taxon>
        <taxon>Euthyneura</taxon>
        <taxon>Panpulmonata</taxon>
        <taxon>Sacoglossa</taxon>
        <taxon>Placobranchoidea</taxon>
        <taxon>Plakobranchidae</taxon>
        <taxon>Plakobranchus</taxon>
    </lineage>
</organism>
<protein>
    <submittedName>
        <fullName evidence="1">Uncharacterized protein</fullName>
    </submittedName>
</protein>
<dbReference type="Proteomes" id="UP000735302">
    <property type="component" value="Unassembled WGS sequence"/>
</dbReference>
<dbReference type="AlphaFoldDB" id="A0AAV4DZY2"/>
<dbReference type="EMBL" id="BLXT01008548">
    <property type="protein sequence ID" value="GFO49887.1"/>
    <property type="molecule type" value="Genomic_DNA"/>
</dbReference>
<gene>
    <name evidence="1" type="ORF">PoB_007639200</name>
</gene>
<comment type="caution">
    <text evidence="1">The sequence shown here is derived from an EMBL/GenBank/DDBJ whole genome shotgun (WGS) entry which is preliminary data.</text>
</comment>
<reference evidence="1 2" key="1">
    <citation type="journal article" date="2021" name="Elife">
        <title>Chloroplast acquisition without the gene transfer in kleptoplastic sea slugs, Plakobranchus ocellatus.</title>
        <authorList>
            <person name="Maeda T."/>
            <person name="Takahashi S."/>
            <person name="Yoshida T."/>
            <person name="Shimamura S."/>
            <person name="Takaki Y."/>
            <person name="Nagai Y."/>
            <person name="Toyoda A."/>
            <person name="Suzuki Y."/>
            <person name="Arimoto A."/>
            <person name="Ishii H."/>
            <person name="Satoh N."/>
            <person name="Nishiyama T."/>
            <person name="Hasebe M."/>
            <person name="Maruyama T."/>
            <person name="Minagawa J."/>
            <person name="Obokata J."/>
            <person name="Shigenobu S."/>
        </authorList>
    </citation>
    <scope>NUCLEOTIDE SEQUENCE [LARGE SCALE GENOMIC DNA]</scope>
</reference>
<sequence>MRLLVTSQGSKLTILQCPRAPVKRHASSFNTRLVDEAMCLRTIRLHRQITSQGFRLPALAPMKNCRVQKISLKYNRSQLPRPFQSRARRNIHNPKDPWNILGSAVWTIR</sequence>
<proteinExistence type="predicted"/>
<evidence type="ECO:0000313" key="2">
    <source>
        <dbReference type="Proteomes" id="UP000735302"/>
    </source>
</evidence>
<evidence type="ECO:0000313" key="1">
    <source>
        <dbReference type="EMBL" id="GFO49887.1"/>
    </source>
</evidence>
<name>A0AAV4DZY2_9GAST</name>
<keyword evidence="2" id="KW-1185">Reference proteome</keyword>
<accession>A0AAV4DZY2</accession>